<evidence type="ECO:0000313" key="8">
    <source>
        <dbReference type="EMBL" id="KAK1667196.1"/>
    </source>
</evidence>
<dbReference type="PANTHER" id="PTHR12276:SF87">
    <property type="entry name" value="OS01G0738600 PROTEIN"/>
    <property type="match status" value="1"/>
</dbReference>
<reference evidence="8" key="1">
    <citation type="submission" date="2023-07" db="EMBL/GenBank/DDBJ databases">
        <title>A chromosome-level genome assembly of Lolium multiflorum.</title>
        <authorList>
            <person name="Chen Y."/>
            <person name="Copetti D."/>
            <person name="Kolliker R."/>
            <person name="Studer B."/>
        </authorList>
    </citation>
    <scope>NUCLEOTIDE SEQUENCE</scope>
    <source>
        <strain evidence="8">02402/16</strain>
        <tissue evidence="8">Leaf</tissue>
    </source>
</reference>
<feature type="compositionally biased region" description="Polar residues" evidence="6">
    <location>
        <begin position="196"/>
        <end position="207"/>
    </location>
</feature>
<comment type="similarity">
    <text evidence="3">Belongs to the epsin family.</text>
</comment>
<feature type="compositionally biased region" description="Low complexity" evidence="6">
    <location>
        <begin position="183"/>
        <end position="195"/>
    </location>
</feature>
<dbReference type="GO" id="GO:0005768">
    <property type="term" value="C:endosome"/>
    <property type="evidence" value="ECO:0007669"/>
    <property type="project" value="TreeGrafter"/>
</dbReference>
<feature type="domain" description="ENTH" evidence="7">
    <location>
        <begin position="21"/>
        <end position="153"/>
    </location>
</feature>
<protein>
    <recommendedName>
        <fullName evidence="7">ENTH domain-containing protein</fullName>
    </recommendedName>
</protein>
<comment type="caution">
    <text evidence="8">The sequence shown here is derived from an EMBL/GenBank/DDBJ whole genome shotgun (WGS) entry which is preliminary data.</text>
</comment>
<evidence type="ECO:0000256" key="1">
    <source>
        <dbReference type="ARBA" id="ARBA00004132"/>
    </source>
</evidence>
<dbReference type="SMART" id="SM00273">
    <property type="entry name" value="ENTH"/>
    <property type="match status" value="1"/>
</dbReference>
<evidence type="ECO:0000256" key="6">
    <source>
        <dbReference type="SAM" id="MobiDB-lite"/>
    </source>
</evidence>
<dbReference type="AlphaFoldDB" id="A0AAD8WM85"/>
<feature type="region of interest" description="Disordered" evidence="6">
    <location>
        <begin position="344"/>
        <end position="394"/>
    </location>
</feature>
<evidence type="ECO:0000313" key="9">
    <source>
        <dbReference type="Proteomes" id="UP001231189"/>
    </source>
</evidence>
<dbReference type="PANTHER" id="PTHR12276">
    <property type="entry name" value="EPSIN/ENT-RELATED"/>
    <property type="match status" value="1"/>
</dbReference>
<feature type="compositionally biased region" description="Basic and acidic residues" evidence="6">
    <location>
        <begin position="462"/>
        <end position="476"/>
    </location>
</feature>
<accession>A0AAD8WM85</accession>
<dbReference type="InterPro" id="IPR013809">
    <property type="entry name" value="ENTH"/>
</dbReference>
<proteinExistence type="inferred from homology"/>
<dbReference type="InterPro" id="IPR008942">
    <property type="entry name" value="ENTH_VHS"/>
</dbReference>
<dbReference type="PROSITE" id="PS50942">
    <property type="entry name" value="ENTH"/>
    <property type="match status" value="1"/>
</dbReference>
<keyword evidence="4" id="KW-0333">Golgi apparatus</keyword>
<evidence type="ECO:0000259" key="7">
    <source>
        <dbReference type="PROSITE" id="PS50942"/>
    </source>
</evidence>
<feature type="compositionally biased region" description="Polar residues" evidence="6">
    <location>
        <begin position="412"/>
        <end position="427"/>
    </location>
</feature>
<dbReference type="FunFam" id="1.25.40.90:FF:000006">
    <property type="entry name" value="Clathrin interactor 1"/>
    <property type="match status" value="1"/>
</dbReference>
<feature type="region of interest" description="Disordered" evidence="6">
    <location>
        <begin position="580"/>
        <end position="602"/>
    </location>
</feature>
<dbReference type="GO" id="GO:0030276">
    <property type="term" value="F:clathrin binding"/>
    <property type="evidence" value="ECO:0007669"/>
    <property type="project" value="TreeGrafter"/>
</dbReference>
<evidence type="ECO:0000256" key="2">
    <source>
        <dbReference type="ARBA" id="ARBA00004555"/>
    </source>
</evidence>
<feature type="compositionally biased region" description="Basic and acidic residues" evidence="6">
    <location>
        <begin position="208"/>
        <end position="218"/>
    </location>
</feature>
<evidence type="ECO:0000256" key="5">
    <source>
        <dbReference type="ARBA" id="ARBA00023329"/>
    </source>
</evidence>
<dbReference type="GO" id="GO:0030125">
    <property type="term" value="C:clathrin vesicle coat"/>
    <property type="evidence" value="ECO:0007669"/>
    <property type="project" value="TreeGrafter"/>
</dbReference>
<dbReference type="GO" id="GO:0006897">
    <property type="term" value="P:endocytosis"/>
    <property type="evidence" value="ECO:0007669"/>
    <property type="project" value="TreeGrafter"/>
</dbReference>
<keyword evidence="9" id="KW-1185">Reference proteome</keyword>
<feature type="region of interest" description="Disordered" evidence="6">
    <location>
        <begin position="406"/>
        <end position="427"/>
    </location>
</feature>
<dbReference type="GO" id="GO:0005543">
    <property type="term" value="F:phospholipid binding"/>
    <property type="evidence" value="ECO:0007669"/>
    <property type="project" value="TreeGrafter"/>
</dbReference>
<name>A0AAD8WM85_LOLMU</name>
<dbReference type="CDD" id="cd03571">
    <property type="entry name" value="ENTH"/>
    <property type="match status" value="1"/>
</dbReference>
<gene>
    <name evidence="8" type="ORF">QYE76_055355</name>
</gene>
<comment type="subcellular location">
    <subcellularLocation>
        <location evidence="1">Cytoplasmic vesicle</location>
        <location evidence="1">Clathrin-coated vesicle</location>
    </subcellularLocation>
    <subcellularLocation>
        <location evidence="2">Golgi apparatus</location>
    </subcellularLocation>
</comment>
<feature type="region of interest" description="Disordered" evidence="6">
    <location>
        <begin position="165"/>
        <end position="287"/>
    </location>
</feature>
<dbReference type="GO" id="GO:0005886">
    <property type="term" value="C:plasma membrane"/>
    <property type="evidence" value="ECO:0007669"/>
    <property type="project" value="TreeGrafter"/>
</dbReference>
<evidence type="ECO:0000256" key="3">
    <source>
        <dbReference type="ARBA" id="ARBA00010130"/>
    </source>
</evidence>
<dbReference type="Gene3D" id="1.25.40.90">
    <property type="match status" value="1"/>
</dbReference>
<dbReference type="Proteomes" id="UP001231189">
    <property type="component" value="Unassembled WGS sequence"/>
</dbReference>
<dbReference type="Pfam" id="PF01417">
    <property type="entry name" value="ENTH"/>
    <property type="match status" value="1"/>
</dbReference>
<feature type="compositionally biased region" description="Polar residues" evidence="6">
    <location>
        <begin position="166"/>
        <end position="182"/>
    </location>
</feature>
<feature type="region of interest" description="Disordered" evidence="6">
    <location>
        <begin position="450"/>
        <end position="476"/>
    </location>
</feature>
<keyword evidence="5" id="KW-0968">Cytoplasmic vesicle</keyword>
<sequence length="615" mass="65316">MDEIMKVLDHTVREIKREVNLRVLKVPEIEQKVLDATSDEPWGPHGSDLADIARATSKLGECQIIMNVLWQRLGDTDANWRHLYKALAVVEYLLANGTERAAEELIENSSQIAALTKFEFAEPNGKDVGLNVRKKAETILAIVDDREKLQQVREKAAATRDKYLGVSSTGMSHKSSAASFGNRSYSSGSRTGGSRETASFRDSYTGTERSKSSKDAMSSHRSTRHRSKETTRRASRSKSEIGGSKSLSNPPAASGVPSSEKGKNEDEGDDFNPRGSSTSAGTANASSNHMDLFGPNLMDNLVDTAASPSTAMLNVGSVPVPEIDLFADADFQSANVPSVAATASGSHAQDNADLFAGRPSFGGSATSDTEFSVRGTPGKHPEQKRSSLAHPSASAFDPFQPSFATLFPSDAPSKSSQGKPLTPENASNTAFDPFAAIAMRNSGASDSFGAFSSSTGSSVAEPTHDSPGTKKSSDYSPLEKLDFGAFPSHKELHASATESMNKSLANLKQASMSASKPAVKKESFQVKSGIWADSLSRGLIDLNIAAPKKVDLSDAGVVGRLSDCSEEKGPALPWYMEAATGTGSDLSRPGFPSSTGTAGGTAFFRQQQQHLGNFR</sequence>
<evidence type="ECO:0000256" key="4">
    <source>
        <dbReference type="ARBA" id="ARBA00023034"/>
    </source>
</evidence>
<dbReference type="SUPFAM" id="SSF48464">
    <property type="entry name" value="ENTH/VHS domain"/>
    <property type="match status" value="1"/>
</dbReference>
<feature type="compositionally biased region" description="Low complexity" evidence="6">
    <location>
        <begin position="275"/>
        <end position="287"/>
    </location>
</feature>
<organism evidence="8 9">
    <name type="scientific">Lolium multiflorum</name>
    <name type="common">Italian ryegrass</name>
    <name type="synonym">Lolium perenne subsp. multiflorum</name>
    <dbReference type="NCBI Taxonomy" id="4521"/>
    <lineage>
        <taxon>Eukaryota</taxon>
        <taxon>Viridiplantae</taxon>
        <taxon>Streptophyta</taxon>
        <taxon>Embryophyta</taxon>
        <taxon>Tracheophyta</taxon>
        <taxon>Spermatophyta</taxon>
        <taxon>Magnoliopsida</taxon>
        <taxon>Liliopsida</taxon>
        <taxon>Poales</taxon>
        <taxon>Poaceae</taxon>
        <taxon>BOP clade</taxon>
        <taxon>Pooideae</taxon>
        <taxon>Poodae</taxon>
        <taxon>Poeae</taxon>
        <taxon>Poeae Chloroplast Group 2 (Poeae type)</taxon>
        <taxon>Loliodinae</taxon>
        <taxon>Loliinae</taxon>
        <taxon>Lolium</taxon>
    </lineage>
</organism>
<dbReference type="GO" id="GO:0005794">
    <property type="term" value="C:Golgi apparatus"/>
    <property type="evidence" value="ECO:0007669"/>
    <property type="project" value="UniProtKB-SubCell"/>
</dbReference>
<dbReference type="EMBL" id="JAUUTY010000003">
    <property type="protein sequence ID" value="KAK1667196.1"/>
    <property type="molecule type" value="Genomic_DNA"/>
</dbReference>